<keyword evidence="5" id="KW-0029">Amino-acid transport</keyword>
<dbReference type="RefSeq" id="WP_116518464.1">
    <property type="nucleotide sequence ID" value="NZ_JACCEX010000002.1"/>
</dbReference>
<evidence type="ECO:0000256" key="2">
    <source>
        <dbReference type="ARBA" id="ARBA00022448"/>
    </source>
</evidence>
<keyword evidence="4 9" id="KW-0812">Transmembrane</keyword>
<comment type="caution">
    <text evidence="10">The sequence shown here is derived from an EMBL/GenBank/DDBJ whole genome shotgun (WGS) entry which is preliminary data.</text>
</comment>
<feature type="transmembrane region" description="Helical" evidence="9">
    <location>
        <begin position="65"/>
        <end position="85"/>
    </location>
</feature>
<evidence type="ECO:0000256" key="3">
    <source>
        <dbReference type="ARBA" id="ARBA00022475"/>
    </source>
</evidence>
<dbReference type="PANTHER" id="PTHR11795">
    <property type="entry name" value="BRANCHED-CHAIN AMINO ACID TRANSPORT SYSTEM PERMEASE PROTEIN LIVH"/>
    <property type="match status" value="1"/>
</dbReference>
<feature type="transmembrane region" description="Helical" evidence="9">
    <location>
        <begin position="12"/>
        <end position="32"/>
    </location>
</feature>
<reference evidence="10 11" key="1">
    <citation type="submission" date="2018-04" db="EMBL/GenBank/DDBJ databases">
        <title>Genomic Encyclopedia of Type Strains, Phase IV (KMG-IV): sequencing the most valuable type-strain genomes for metagenomic binning, comparative biology and taxonomic classification.</title>
        <authorList>
            <person name="Goeker M."/>
        </authorList>
    </citation>
    <scope>NUCLEOTIDE SEQUENCE [LARGE SCALE GENOMIC DNA]</scope>
    <source>
        <strain evidence="10 11">DSM 10065</strain>
    </source>
</reference>
<evidence type="ECO:0000256" key="7">
    <source>
        <dbReference type="ARBA" id="ARBA00023136"/>
    </source>
</evidence>
<dbReference type="GO" id="GO:0006865">
    <property type="term" value="P:amino acid transport"/>
    <property type="evidence" value="ECO:0007669"/>
    <property type="project" value="UniProtKB-KW"/>
</dbReference>
<proteinExistence type="inferred from homology"/>
<feature type="transmembrane region" description="Helical" evidence="9">
    <location>
        <begin position="250"/>
        <end position="268"/>
    </location>
</feature>
<dbReference type="Proteomes" id="UP000246145">
    <property type="component" value="Unassembled WGS sequence"/>
</dbReference>
<dbReference type="GO" id="GO:0022857">
    <property type="term" value="F:transmembrane transporter activity"/>
    <property type="evidence" value="ECO:0007669"/>
    <property type="project" value="InterPro"/>
</dbReference>
<feature type="transmembrane region" description="Helical" evidence="9">
    <location>
        <begin position="197"/>
        <end position="219"/>
    </location>
</feature>
<dbReference type="InterPro" id="IPR001851">
    <property type="entry name" value="ABC_transp_permease"/>
</dbReference>
<evidence type="ECO:0000256" key="4">
    <source>
        <dbReference type="ARBA" id="ARBA00022692"/>
    </source>
</evidence>
<keyword evidence="2" id="KW-0813">Transport</keyword>
<dbReference type="EMBL" id="QEKO01000002">
    <property type="protein sequence ID" value="PVY62604.1"/>
    <property type="molecule type" value="Genomic_DNA"/>
</dbReference>
<dbReference type="GO" id="GO:0005886">
    <property type="term" value="C:plasma membrane"/>
    <property type="evidence" value="ECO:0007669"/>
    <property type="project" value="UniProtKB-SubCell"/>
</dbReference>
<dbReference type="AlphaFoldDB" id="A0A2U1CNT8"/>
<feature type="transmembrane region" description="Helical" evidence="9">
    <location>
        <begin position="274"/>
        <end position="292"/>
    </location>
</feature>
<feature type="transmembrane region" description="Helical" evidence="9">
    <location>
        <begin position="106"/>
        <end position="127"/>
    </location>
</feature>
<feature type="transmembrane region" description="Helical" evidence="9">
    <location>
        <begin position="225"/>
        <end position="243"/>
    </location>
</feature>
<accession>A0A2U1CNT8</accession>
<sequence>MNPLDILLSGQLLFAALLTGALYAIVAVGLNMVYGTMRLLNVAHGDIVMIGAYAAYWLFTAAGVSPLWSLFVVAGGCALLGMGLYKVLLRRVMARPASTAQLEANSLLLFFGLSLLIQNAMVTLQTATPRAYTYFDQVYRVGALAMTGNRLLSLLVALAVCAAIALFLQRSIFGLALRAVIERSDAARIVGVNVERVHLISLALGFGAAGVAGVLISMMEQFSPFIGFPMTIAAFIVIILGGLGNISAGFAAAMLLGAIEVYGVALTSPNMRSVLLYGVFVLALILLPKGLFPRRFKK</sequence>
<evidence type="ECO:0000256" key="5">
    <source>
        <dbReference type="ARBA" id="ARBA00022970"/>
    </source>
</evidence>
<dbReference type="PANTHER" id="PTHR11795:SF445">
    <property type="entry name" value="AMINO ACID ABC TRANSPORTER PERMEASE PROTEIN"/>
    <property type="match status" value="1"/>
</dbReference>
<keyword evidence="7 9" id="KW-0472">Membrane</keyword>
<evidence type="ECO:0000313" key="10">
    <source>
        <dbReference type="EMBL" id="PVY62604.1"/>
    </source>
</evidence>
<comment type="subcellular location">
    <subcellularLocation>
        <location evidence="1">Cell membrane</location>
        <topology evidence="1">Multi-pass membrane protein</topology>
    </subcellularLocation>
</comment>
<name>A0A2U1CNT8_9BURK</name>
<organism evidence="10 11">
    <name type="scientific">Pusillimonas noertemannii</name>
    <dbReference type="NCBI Taxonomy" id="305977"/>
    <lineage>
        <taxon>Bacteria</taxon>
        <taxon>Pseudomonadati</taxon>
        <taxon>Pseudomonadota</taxon>
        <taxon>Betaproteobacteria</taxon>
        <taxon>Burkholderiales</taxon>
        <taxon>Alcaligenaceae</taxon>
        <taxon>Pusillimonas</taxon>
    </lineage>
</organism>
<dbReference type="OrthoDB" id="9807115at2"/>
<evidence type="ECO:0000256" key="6">
    <source>
        <dbReference type="ARBA" id="ARBA00022989"/>
    </source>
</evidence>
<comment type="similarity">
    <text evidence="8">Belongs to the binding-protein-dependent transport system permease family. LivHM subfamily.</text>
</comment>
<keyword evidence="11" id="KW-1185">Reference proteome</keyword>
<evidence type="ECO:0000256" key="9">
    <source>
        <dbReference type="SAM" id="Phobius"/>
    </source>
</evidence>
<feature type="transmembrane region" description="Helical" evidence="9">
    <location>
        <begin position="147"/>
        <end position="168"/>
    </location>
</feature>
<dbReference type="CDD" id="cd06582">
    <property type="entry name" value="TM_PBP1_LivH_like"/>
    <property type="match status" value="1"/>
</dbReference>
<evidence type="ECO:0000313" key="11">
    <source>
        <dbReference type="Proteomes" id="UP000246145"/>
    </source>
</evidence>
<evidence type="ECO:0000256" key="1">
    <source>
        <dbReference type="ARBA" id="ARBA00004651"/>
    </source>
</evidence>
<gene>
    <name evidence="10" type="ORF">C7440_2098</name>
</gene>
<feature type="transmembrane region" description="Helical" evidence="9">
    <location>
        <begin position="39"/>
        <end position="59"/>
    </location>
</feature>
<dbReference type="Pfam" id="PF02653">
    <property type="entry name" value="BPD_transp_2"/>
    <property type="match status" value="1"/>
</dbReference>
<protein>
    <submittedName>
        <fullName evidence="10">Amino acid/amide ABC transporter membrane protein 1 (HAAT family)</fullName>
    </submittedName>
</protein>
<dbReference type="InterPro" id="IPR052157">
    <property type="entry name" value="BCAA_transport_permease"/>
</dbReference>
<keyword evidence="6 9" id="KW-1133">Transmembrane helix</keyword>
<keyword evidence="3" id="KW-1003">Cell membrane</keyword>
<evidence type="ECO:0000256" key="8">
    <source>
        <dbReference type="ARBA" id="ARBA00037998"/>
    </source>
</evidence>